<dbReference type="STRING" id="329726.AM1_2007"/>
<organism evidence="1 2">
    <name type="scientific">Acaryochloris marina (strain MBIC 11017)</name>
    <dbReference type="NCBI Taxonomy" id="329726"/>
    <lineage>
        <taxon>Bacteria</taxon>
        <taxon>Bacillati</taxon>
        <taxon>Cyanobacteriota</taxon>
        <taxon>Cyanophyceae</taxon>
        <taxon>Acaryochloridales</taxon>
        <taxon>Acaryochloridaceae</taxon>
        <taxon>Acaryochloris</taxon>
    </lineage>
</organism>
<proteinExistence type="predicted"/>
<dbReference type="EMBL" id="CP000828">
    <property type="protein sequence ID" value="ABW27022.1"/>
    <property type="molecule type" value="Genomic_DNA"/>
</dbReference>
<protein>
    <submittedName>
        <fullName evidence="1">Uncharacterized protein</fullName>
    </submittedName>
</protein>
<evidence type="ECO:0000313" key="2">
    <source>
        <dbReference type="Proteomes" id="UP000000268"/>
    </source>
</evidence>
<evidence type="ECO:0000313" key="1">
    <source>
        <dbReference type="EMBL" id="ABW27022.1"/>
    </source>
</evidence>
<dbReference type="Proteomes" id="UP000000268">
    <property type="component" value="Chromosome"/>
</dbReference>
<gene>
    <name evidence="1" type="ordered locus">AM1_2007</name>
</gene>
<keyword evidence="2" id="KW-1185">Reference proteome</keyword>
<dbReference type="KEGG" id="amr:AM1_2007"/>
<dbReference type="AlphaFoldDB" id="B0CFK3"/>
<name>B0CFK3_ACAM1</name>
<dbReference type="HOGENOM" id="CLU_1709244_0_0_3"/>
<accession>B0CFK3</accession>
<dbReference type="eggNOG" id="ENOG5033M4N">
    <property type="taxonomic scope" value="Bacteria"/>
</dbReference>
<reference evidence="1 2" key="1">
    <citation type="journal article" date="2008" name="Proc. Natl. Acad. Sci. U.S.A.">
        <title>Niche adaptation and genome expansion in the chlorophyll d-producing cyanobacterium Acaryochloris marina.</title>
        <authorList>
            <person name="Swingley W.D."/>
            <person name="Chen M."/>
            <person name="Cheung P.C."/>
            <person name="Conrad A.L."/>
            <person name="Dejesa L.C."/>
            <person name="Hao J."/>
            <person name="Honchak B.M."/>
            <person name="Karbach L.E."/>
            <person name="Kurdoglu A."/>
            <person name="Lahiri S."/>
            <person name="Mastrian S.D."/>
            <person name="Miyashita H."/>
            <person name="Page L."/>
            <person name="Ramakrishna P."/>
            <person name="Satoh S."/>
            <person name="Sattley W.M."/>
            <person name="Shimada Y."/>
            <person name="Taylor H.L."/>
            <person name="Tomo T."/>
            <person name="Tsuchiya T."/>
            <person name="Wang Z.T."/>
            <person name="Raymond J."/>
            <person name="Mimuro M."/>
            <person name="Blankenship R.E."/>
            <person name="Touchman J.W."/>
        </authorList>
    </citation>
    <scope>NUCLEOTIDE SEQUENCE [LARGE SCALE GENOMIC DNA]</scope>
    <source>
        <strain evidence="2">MBIC 11017</strain>
    </source>
</reference>
<dbReference type="RefSeq" id="WP_012162518.1">
    <property type="nucleotide sequence ID" value="NC_009925.1"/>
</dbReference>
<sequence length="153" mass="17620">MMTQLQCIPASMWGWNYRIETSQGTARIELKVMKDEGEIILPDASYTITHPMLSGEWSLKQDREESIVAQARKPNPLRRKLELTFGTQKLVLQAVSPFRREFQIRQGSQVLGRIRPDSFSSRQATIAVNAPLDLKIQLFLFWLTVMLWRQGAS</sequence>